<gene>
    <name evidence="2" type="ORF">HNP82_001584</name>
</gene>
<evidence type="ECO:0000313" key="3">
    <source>
        <dbReference type="Proteomes" id="UP000543642"/>
    </source>
</evidence>
<reference evidence="2 3" key="1">
    <citation type="submission" date="2020-08" db="EMBL/GenBank/DDBJ databases">
        <title>Genomic Encyclopedia of Type Strains, Phase IV (KMG-IV): sequencing the most valuable type-strain genomes for metagenomic binning, comparative biology and taxonomic classification.</title>
        <authorList>
            <person name="Goeker M."/>
        </authorList>
    </citation>
    <scope>NUCLEOTIDE SEQUENCE [LARGE SCALE GENOMIC DNA]</scope>
    <source>
        <strain evidence="2 3">DSM 106146</strain>
    </source>
</reference>
<feature type="domain" description="HTH cro/C1-type" evidence="1">
    <location>
        <begin position="8"/>
        <end position="63"/>
    </location>
</feature>
<dbReference type="SUPFAM" id="SSF47413">
    <property type="entry name" value="lambda repressor-like DNA-binding domains"/>
    <property type="match status" value="1"/>
</dbReference>
<dbReference type="GO" id="GO:0003677">
    <property type="term" value="F:DNA binding"/>
    <property type="evidence" value="ECO:0007669"/>
    <property type="project" value="InterPro"/>
</dbReference>
<keyword evidence="3" id="KW-1185">Reference proteome</keyword>
<evidence type="ECO:0000313" key="2">
    <source>
        <dbReference type="EMBL" id="MBB5264457.1"/>
    </source>
</evidence>
<dbReference type="PROSITE" id="PS50943">
    <property type="entry name" value="HTH_CROC1"/>
    <property type="match status" value="1"/>
</dbReference>
<accession>A0A7W8M5E7</accession>
<organism evidence="2 3">
    <name type="scientific">Catenibacillus scindens</name>
    <dbReference type="NCBI Taxonomy" id="673271"/>
    <lineage>
        <taxon>Bacteria</taxon>
        <taxon>Bacillati</taxon>
        <taxon>Bacillota</taxon>
        <taxon>Clostridia</taxon>
        <taxon>Lachnospirales</taxon>
        <taxon>Lachnospiraceae</taxon>
        <taxon>Catenibacillus</taxon>
    </lineage>
</organism>
<dbReference type="AlphaFoldDB" id="A0A7W8M5E7"/>
<dbReference type="SMART" id="SM00530">
    <property type="entry name" value="HTH_XRE"/>
    <property type="match status" value="1"/>
</dbReference>
<sequence>MSEFSSYLKEYIALHNINVSTMVKYCNMDRGTMYKYINGKLLPPSLELIQRMAEYMQLSPAEQGIFFENYHISKVGRYTYLRRKKAEQFLTEFLDSTVHLSMKNMSAIPAAPSASVTAPDGYVSCLALNSSSALNGQVCQILQNEMGTKNPCLALFLQPEYSFIMQYMAAHIETYKSMEITHIFCLDQVHSVQSGHTFENMDYLKKILPLYFGSLNYRPYYYYENIRSHFNSFNFFPCLILTTHEAVTCTSDFSQGIYYSEPSVVQLFWNFFNYYKSKCAPLLSPAASILAECHTLIPMISNIRSYSIQGEPCVVPVFPENLLEKYVRKNIEHRDELIQAISLYLRSSNETLYKCKCQIYCTLDGLRTFLETGFLDELPAEIRQPFDMADRLTLVKQIYKAAQAGCYYLLNDILSKVPVTLHMSINPHGGYFLLKNNQGQTIYLLIQEPWLIETFYDYVSELPPTHTYTTEDSCRMIWDLIREFSDRNSSVIRDSAD</sequence>
<name>A0A7W8M5E7_9FIRM</name>
<dbReference type="EMBL" id="JACHFW010000005">
    <property type="protein sequence ID" value="MBB5264457.1"/>
    <property type="molecule type" value="Genomic_DNA"/>
</dbReference>
<evidence type="ECO:0000259" key="1">
    <source>
        <dbReference type="PROSITE" id="PS50943"/>
    </source>
</evidence>
<protein>
    <submittedName>
        <fullName evidence="2">Transcriptional regulator with XRE-family HTH domain</fullName>
    </submittedName>
</protein>
<proteinExistence type="predicted"/>
<dbReference type="InterPro" id="IPR010982">
    <property type="entry name" value="Lambda_DNA-bd_dom_sf"/>
</dbReference>
<dbReference type="CDD" id="cd00093">
    <property type="entry name" value="HTH_XRE"/>
    <property type="match status" value="1"/>
</dbReference>
<dbReference type="Proteomes" id="UP000543642">
    <property type="component" value="Unassembled WGS sequence"/>
</dbReference>
<dbReference type="InterPro" id="IPR001387">
    <property type="entry name" value="Cro/C1-type_HTH"/>
</dbReference>
<comment type="caution">
    <text evidence="2">The sequence shown here is derived from an EMBL/GenBank/DDBJ whole genome shotgun (WGS) entry which is preliminary data.</text>
</comment>
<dbReference type="RefSeq" id="WP_183773053.1">
    <property type="nucleotide sequence ID" value="NZ_JACHFW010000005.1"/>
</dbReference>